<evidence type="ECO:0000256" key="1">
    <source>
        <dbReference type="SAM" id="Phobius"/>
    </source>
</evidence>
<evidence type="ECO:0000313" key="5">
    <source>
        <dbReference type="Proteomes" id="UP000186104"/>
    </source>
</evidence>
<dbReference type="AlphaFoldDB" id="A0A173LP98"/>
<dbReference type="RefSeq" id="WP_082908292.1">
    <property type="nucleotide sequence ID" value="NZ_CP015961.1"/>
</dbReference>
<proteinExistence type="predicted"/>
<protein>
    <recommendedName>
        <fullName evidence="6">Alpha/beta-hydrolase catalytic domain-containing protein</fullName>
    </recommendedName>
</protein>
<keyword evidence="1" id="KW-0472">Membrane</keyword>
<dbReference type="InterPro" id="IPR027788">
    <property type="entry name" value="Alpha/beta-hydrolase_N_dom"/>
</dbReference>
<dbReference type="ESTHER" id="9actn-a0a173lp98">
    <property type="family name" value="Abhydrolase_9"/>
</dbReference>
<dbReference type="KEGG" id="dtm:BJL86_1603"/>
<name>A0A173LP98_9ACTN</name>
<evidence type="ECO:0000259" key="2">
    <source>
        <dbReference type="Pfam" id="PF10081"/>
    </source>
</evidence>
<dbReference type="EMBL" id="CP015961">
    <property type="protein sequence ID" value="ANI92380.1"/>
    <property type="molecule type" value="Genomic_DNA"/>
</dbReference>
<dbReference type="OrthoDB" id="4397445at2"/>
<keyword evidence="1" id="KW-1133">Transmembrane helix</keyword>
<dbReference type="Proteomes" id="UP000186104">
    <property type="component" value="Chromosome"/>
</dbReference>
<feature type="transmembrane region" description="Helical" evidence="1">
    <location>
        <begin position="144"/>
        <end position="172"/>
    </location>
</feature>
<feature type="transmembrane region" description="Helical" evidence="1">
    <location>
        <begin position="103"/>
        <end position="124"/>
    </location>
</feature>
<accession>A0A173LP98</accession>
<evidence type="ECO:0000313" key="4">
    <source>
        <dbReference type="EMBL" id="ANI92380.1"/>
    </source>
</evidence>
<feature type="transmembrane region" description="Helical" evidence="1">
    <location>
        <begin position="36"/>
        <end position="53"/>
    </location>
</feature>
<feature type="transmembrane region" description="Helical" evidence="1">
    <location>
        <begin position="192"/>
        <end position="215"/>
    </location>
</feature>
<feature type="domain" description="Alpha/beta-hydrolase catalytic" evidence="2">
    <location>
        <begin position="283"/>
        <end position="570"/>
    </location>
</feature>
<feature type="domain" description="Alpha/beta-hydrolase N-terminal" evidence="3">
    <location>
        <begin position="50"/>
        <end position="265"/>
    </location>
</feature>
<keyword evidence="5" id="KW-1185">Reference proteome</keyword>
<feature type="transmembrane region" description="Helical" evidence="1">
    <location>
        <begin position="59"/>
        <end position="82"/>
    </location>
</feature>
<dbReference type="InterPro" id="IPR027787">
    <property type="entry name" value="Alpha/beta-hydrolase_catalytic"/>
</dbReference>
<keyword evidence="1" id="KW-0812">Transmembrane</keyword>
<reference evidence="4 5" key="1">
    <citation type="submission" date="2016-06" db="EMBL/GenBank/DDBJ databases">
        <title>Complete genome sequence of a saline-alkali tolerant type strain Dietzia timorensis ID05-A0528T.</title>
        <authorList>
            <person name="Wu X."/>
        </authorList>
    </citation>
    <scope>NUCLEOTIDE SEQUENCE [LARGE SCALE GENOMIC DNA]</scope>
    <source>
        <strain evidence="4 5">ID05-A0528</strain>
    </source>
</reference>
<organism evidence="4 5">
    <name type="scientific">Dietzia timorensis</name>
    <dbReference type="NCBI Taxonomy" id="499555"/>
    <lineage>
        <taxon>Bacteria</taxon>
        <taxon>Bacillati</taxon>
        <taxon>Actinomycetota</taxon>
        <taxon>Actinomycetes</taxon>
        <taxon>Mycobacteriales</taxon>
        <taxon>Dietziaceae</taxon>
        <taxon>Dietzia</taxon>
    </lineage>
</organism>
<dbReference type="Pfam" id="PF10081">
    <property type="entry name" value="Abhydrolase_9"/>
    <property type="match status" value="1"/>
</dbReference>
<dbReference type="STRING" id="499555.BJL86_1603"/>
<sequence length="585" mass="64694">MSRQAISARDTRQVLYPRWFVALHGLTNRWKLRDSGLIGAAVLAWISFMPSLLPRVWYFQGLITGIALFTGYVLAIIIRSIHLRYVAPQITLTDSWRRIGDSLIYWSHKLIPFLVIVYVVIGSISAVRWHDQSAALVDASTQSWLLYLGIPVIALAVFFVILTIGREVVWLVAWVSRFLQRRLRVPRPAARFVGIVAVVILALGLGQGVVLRVFFEGANMLFSAQNDNAIDGVTEPAESERSGSPDSVVDFEDLGMQGRRFVDGGLRADELSMLLGEEAKEPIRLYSGIESASDDDGRASLVVDELNRTRAWERESVAIVPTTGTGWINPNAAQAIELLGAGDTAIVGTQYSFLPSWISFLADQDKARAAGSALVSAVAAWRDSLPADAHKPKLYVYGESLGTLAGEGAFSGLRDIRSTVDGVLWMGPPNSSTIWNSLVSRRDPGTTEVEPTYADGLLVRFSENPAEFREGVGEWLSPRILYVQHATDPVVWWNSDLLFERPDWLEEEPGEGRHPDMTYLPIGTFWQVTADLGNAVGGGQGYGHLYDNEIIDGWATITERPGWGEEAAERFQRLHNEAMESQPRG</sequence>
<gene>
    <name evidence="4" type="ORF">BJL86_1603</name>
</gene>
<evidence type="ECO:0000259" key="3">
    <source>
        <dbReference type="Pfam" id="PF15420"/>
    </source>
</evidence>
<evidence type="ECO:0008006" key="6">
    <source>
        <dbReference type="Google" id="ProtNLM"/>
    </source>
</evidence>
<dbReference type="Pfam" id="PF15420">
    <property type="entry name" value="Abhydrolase_9_N"/>
    <property type="match status" value="1"/>
</dbReference>